<dbReference type="Gene3D" id="1.20.120.330">
    <property type="entry name" value="Nucleotidyltransferases domain 2"/>
    <property type="match status" value="1"/>
</dbReference>
<dbReference type="PATRIC" id="fig|1432052.4.peg.1537"/>
<accession>A0A1E3AA16</accession>
<dbReference type="Proteomes" id="UP000094067">
    <property type="component" value="Unassembled WGS sequence"/>
</dbReference>
<gene>
    <name evidence="1" type="ORF">BEI61_01368</name>
</gene>
<organism evidence="1 2">
    <name type="scientific">Eisenbergiella tayi</name>
    <dbReference type="NCBI Taxonomy" id="1432052"/>
    <lineage>
        <taxon>Bacteria</taxon>
        <taxon>Bacillati</taxon>
        <taxon>Bacillota</taxon>
        <taxon>Clostridia</taxon>
        <taxon>Lachnospirales</taxon>
        <taxon>Lachnospiraceae</taxon>
        <taxon>Eisenbergiella</taxon>
    </lineage>
</organism>
<evidence type="ECO:0000313" key="2">
    <source>
        <dbReference type="Proteomes" id="UP000094067"/>
    </source>
</evidence>
<proteinExistence type="predicted"/>
<dbReference type="EMBL" id="MCGH01000002">
    <property type="protein sequence ID" value="ODM05479.1"/>
    <property type="molecule type" value="Genomic_DNA"/>
</dbReference>
<comment type="caution">
    <text evidence="1">The sequence shown here is derived from an EMBL/GenBank/DDBJ whole genome shotgun (WGS) entry which is preliminary data.</text>
</comment>
<dbReference type="RefSeq" id="WP_242877656.1">
    <property type="nucleotide sequence ID" value="NZ_DAWDRA010000079.1"/>
</dbReference>
<dbReference type="AlphaFoldDB" id="A0A1E3AA16"/>
<protein>
    <recommendedName>
        <fullName evidence="3">HEPN domain-containing protein</fullName>
    </recommendedName>
</protein>
<reference evidence="1 2" key="1">
    <citation type="submission" date="2016-07" db="EMBL/GenBank/DDBJ databases">
        <title>Characterization of isolates of Eisenbergiella tayi derived from blood cultures, using whole genome sequencing.</title>
        <authorList>
            <person name="Burdz T."/>
            <person name="Wiebe D."/>
            <person name="Huynh C."/>
            <person name="Bernard K."/>
        </authorList>
    </citation>
    <scope>NUCLEOTIDE SEQUENCE [LARGE SCALE GENOMIC DNA]</scope>
    <source>
        <strain evidence="1 2">NML 110608</strain>
    </source>
</reference>
<evidence type="ECO:0000313" key="1">
    <source>
        <dbReference type="EMBL" id="ODM05479.1"/>
    </source>
</evidence>
<sequence length="56" mass="6457">MDKALSVIIKDTSYLREKADYDDFYIASKAEAENQLQNARLFVREAEKFLDGIAKN</sequence>
<name>A0A1E3AA16_9FIRM</name>
<evidence type="ECO:0008006" key="3">
    <source>
        <dbReference type="Google" id="ProtNLM"/>
    </source>
</evidence>